<dbReference type="AlphaFoldDB" id="A0AAW7JRL9"/>
<evidence type="ECO:0000256" key="2">
    <source>
        <dbReference type="ARBA" id="ARBA00022723"/>
    </source>
</evidence>
<dbReference type="InterPro" id="IPR029039">
    <property type="entry name" value="Flavoprotein-like_sf"/>
</dbReference>
<organism evidence="7 9">
    <name type="scientific">Leyella lascolaii</name>
    <dbReference type="NCBI Taxonomy" id="1776379"/>
    <lineage>
        <taxon>Bacteria</taxon>
        <taxon>Pseudomonadati</taxon>
        <taxon>Bacteroidota</taxon>
        <taxon>Bacteroidia</taxon>
        <taxon>Bacteroidales</taxon>
        <taxon>Prevotellaceae</taxon>
        <taxon>Leyella</taxon>
    </lineage>
</organism>
<evidence type="ECO:0000313" key="8">
    <source>
        <dbReference type="Proteomes" id="UP001167831"/>
    </source>
</evidence>
<dbReference type="GO" id="GO:0009055">
    <property type="term" value="F:electron transfer activity"/>
    <property type="evidence" value="ECO:0007669"/>
    <property type="project" value="InterPro"/>
</dbReference>
<keyword evidence="8" id="KW-1185">Reference proteome</keyword>
<sequence length="268" mass="30639">MIFYFSATGNTKWAARQICKNTGDDLLYIPDIINKHEFTLKDGESIGFCFPVHGWRPPIIVREFVRRLHISNYKDNYCYAVCTAGDTVGETIRLLEQDLSMSGITLNSSFSLIMPESYVGLPFMDVDTPQKEKQKIIDADRTLQQYINHIRAKQCGLRNLTIGRWPRINSRLIGHLFLKYLVKDTPFRVNNDKCIKCGICSSICPVHDIKGGIGTKPEWLHNGKCLTCFSCYHHCPTKAISFGSATRNKGQYWYGHKKNPTLKQPNQK</sequence>
<dbReference type="Proteomes" id="UP001167831">
    <property type="component" value="Unassembled WGS sequence"/>
</dbReference>
<dbReference type="GO" id="GO:0051536">
    <property type="term" value="F:iron-sulfur cluster binding"/>
    <property type="evidence" value="ECO:0007669"/>
    <property type="project" value="UniProtKB-KW"/>
</dbReference>
<keyword evidence="4" id="KW-0411">Iron-sulfur</keyword>
<dbReference type="InterPro" id="IPR017900">
    <property type="entry name" value="4Fe4S_Fe_S_CS"/>
</dbReference>
<feature type="domain" description="4Fe-4S ferredoxin-type" evidence="5">
    <location>
        <begin position="185"/>
        <end position="214"/>
    </location>
</feature>
<dbReference type="RefSeq" id="WP_289826143.1">
    <property type="nucleotide sequence ID" value="NZ_JAUEIE010000016.1"/>
</dbReference>
<comment type="caution">
    <text evidence="7">The sequence shown here is derived from an EMBL/GenBank/DDBJ whole genome shotgun (WGS) entry which is preliminary data.</text>
</comment>
<dbReference type="EMBL" id="JAUEIE010000016">
    <property type="protein sequence ID" value="MDN0023645.1"/>
    <property type="molecule type" value="Genomic_DNA"/>
</dbReference>
<dbReference type="Gene3D" id="3.30.70.20">
    <property type="match status" value="1"/>
</dbReference>
<evidence type="ECO:0000256" key="4">
    <source>
        <dbReference type="ARBA" id="ARBA00023014"/>
    </source>
</evidence>
<dbReference type="InterPro" id="IPR017896">
    <property type="entry name" value="4Fe4S_Fe-S-bd"/>
</dbReference>
<dbReference type="EMBL" id="JAUEIF010000011">
    <property type="protein sequence ID" value="MDN0025988.1"/>
    <property type="molecule type" value="Genomic_DNA"/>
</dbReference>
<reference evidence="7" key="2">
    <citation type="submission" date="2023-08" db="EMBL/GenBank/DDBJ databases">
        <title>Identification and characterization of horizontal gene transfer across gut microbiota members of farm animals based on homology search.</title>
        <authorList>
            <person name="Schwarzerova J."/>
            <person name="Nykrynova M."/>
            <person name="Jureckova K."/>
            <person name="Cejkova D."/>
            <person name="Rychlik I."/>
        </authorList>
    </citation>
    <scope>NUCLEOTIDE SEQUENCE</scope>
    <source>
        <strain evidence="7">ET15</strain>
        <strain evidence="6">ET37</strain>
    </source>
</reference>
<evidence type="ECO:0000313" key="6">
    <source>
        <dbReference type="EMBL" id="MDN0023645.1"/>
    </source>
</evidence>
<reference evidence="7" key="1">
    <citation type="submission" date="2023-06" db="EMBL/GenBank/DDBJ databases">
        <authorList>
            <person name="Zeman M."/>
            <person name="Kubasova T."/>
            <person name="Jahodarova E."/>
            <person name="Nykrynova M."/>
            <person name="Rychlik I."/>
        </authorList>
    </citation>
    <scope>NUCLEOTIDE SEQUENCE</scope>
    <source>
        <strain evidence="7">ET15</strain>
        <strain evidence="6">ET37</strain>
    </source>
</reference>
<dbReference type="PROSITE" id="PS00198">
    <property type="entry name" value="4FE4S_FER_1"/>
    <property type="match status" value="2"/>
</dbReference>
<dbReference type="SUPFAM" id="SSF54862">
    <property type="entry name" value="4Fe-4S ferredoxins"/>
    <property type="match status" value="1"/>
</dbReference>
<gene>
    <name evidence="6" type="ORF">QVN81_11560</name>
    <name evidence="7" type="ORF">QVN84_10725</name>
</gene>
<dbReference type="PROSITE" id="PS00201">
    <property type="entry name" value="FLAVODOXIN"/>
    <property type="match status" value="1"/>
</dbReference>
<dbReference type="SUPFAM" id="SSF52218">
    <property type="entry name" value="Flavoproteins"/>
    <property type="match status" value="1"/>
</dbReference>
<dbReference type="NCBIfam" id="NF038196">
    <property type="entry name" value="ferrodoxin_EFR1"/>
    <property type="match status" value="1"/>
</dbReference>
<feature type="domain" description="4Fe-4S ferredoxin-type" evidence="5">
    <location>
        <begin position="215"/>
        <end position="245"/>
    </location>
</feature>
<dbReference type="Pfam" id="PF13237">
    <property type="entry name" value="Fer4_10"/>
    <property type="match status" value="1"/>
</dbReference>
<name>A0AAW7JRL9_9BACT</name>
<dbReference type="Proteomes" id="UP001168478">
    <property type="component" value="Unassembled WGS sequence"/>
</dbReference>
<dbReference type="GO" id="GO:0046872">
    <property type="term" value="F:metal ion binding"/>
    <property type="evidence" value="ECO:0007669"/>
    <property type="project" value="UniProtKB-KW"/>
</dbReference>
<evidence type="ECO:0000313" key="7">
    <source>
        <dbReference type="EMBL" id="MDN0025988.1"/>
    </source>
</evidence>
<accession>A0AAW7JRL9</accession>
<evidence type="ECO:0000256" key="3">
    <source>
        <dbReference type="ARBA" id="ARBA00023004"/>
    </source>
</evidence>
<evidence type="ECO:0000259" key="5">
    <source>
        <dbReference type="PROSITE" id="PS51379"/>
    </source>
</evidence>
<evidence type="ECO:0000256" key="1">
    <source>
        <dbReference type="ARBA" id="ARBA00001917"/>
    </source>
</evidence>
<dbReference type="PROSITE" id="PS51379">
    <property type="entry name" value="4FE4S_FER_2"/>
    <property type="match status" value="2"/>
</dbReference>
<proteinExistence type="predicted"/>
<comment type="cofactor">
    <cofactor evidence="1">
        <name>FMN</name>
        <dbReference type="ChEBI" id="CHEBI:58210"/>
    </cofactor>
</comment>
<keyword evidence="2" id="KW-0479">Metal-binding</keyword>
<dbReference type="GO" id="GO:0010181">
    <property type="term" value="F:FMN binding"/>
    <property type="evidence" value="ECO:0007669"/>
    <property type="project" value="InterPro"/>
</dbReference>
<keyword evidence="3" id="KW-0408">Iron</keyword>
<evidence type="ECO:0000313" key="9">
    <source>
        <dbReference type="Proteomes" id="UP001168478"/>
    </source>
</evidence>
<dbReference type="InterPro" id="IPR001226">
    <property type="entry name" value="Flavodoxin_CS"/>
</dbReference>
<dbReference type="InterPro" id="IPR047964">
    <property type="entry name" value="EFR1-like"/>
</dbReference>
<protein>
    <submittedName>
        <fullName evidence="7">EFR1 family ferrodoxin</fullName>
    </submittedName>
</protein>
<dbReference type="Gene3D" id="3.40.50.360">
    <property type="match status" value="1"/>
</dbReference>